<dbReference type="EMBL" id="JANPWB010000008">
    <property type="protein sequence ID" value="KAJ1166432.1"/>
    <property type="molecule type" value="Genomic_DNA"/>
</dbReference>
<sequence length="100" mass="11147">MLKAWRRVSKQPALRAGSVRVLEASMLLSVRYPSNQYLVTEERSPELHALAGNTGTARATFNQETQSESPLQNSTLQCAASIHRYFGCRGFGLHLSHLFV</sequence>
<organism evidence="1 2">
    <name type="scientific">Pleurodeles waltl</name>
    <name type="common">Iberian ribbed newt</name>
    <dbReference type="NCBI Taxonomy" id="8319"/>
    <lineage>
        <taxon>Eukaryota</taxon>
        <taxon>Metazoa</taxon>
        <taxon>Chordata</taxon>
        <taxon>Craniata</taxon>
        <taxon>Vertebrata</taxon>
        <taxon>Euteleostomi</taxon>
        <taxon>Amphibia</taxon>
        <taxon>Batrachia</taxon>
        <taxon>Caudata</taxon>
        <taxon>Salamandroidea</taxon>
        <taxon>Salamandridae</taxon>
        <taxon>Pleurodelinae</taxon>
        <taxon>Pleurodeles</taxon>
    </lineage>
</organism>
<protein>
    <submittedName>
        <fullName evidence="1">Uncharacterized protein</fullName>
    </submittedName>
</protein>
<evidence type="ECO:0000313" key="2">
    <source>
        <dbReference type="Proteomes" id="UP001066276"/>
    </source>
</evidence>
<dbReference type="AlphaFoldDB" id="A0AAV7SQM0"/>
<accession>A0AAV7SQM0</accession>
<proteinExistence type="predicted"/>
<reference evidence="1" key="1">
    <citation type="journal article" date="2022" name="bioRxiv">
        <title>Sequencing and chromosome-scale assembly of the giantPleurodeles waltlgenome.</title>
        <authorList>
            <person name="Brown T."/>
            <person name="Elewa A."/>
            <person name="Iarovenko S."/>
            <person name="Subramanian E."/>
            <person name="Araus A.J."/>
            <person name="Petzold A."/>
            <person name="Susuki M."/>
            <person name="Suzuki K.-i.T."/>
            <person name="Hayashi T."/>
            <person name="Toyoda A."/>
            <person name="Oliveira C."/>
            <person name="Osipova E."/>
            <person name="Leigh N.D."/>
            <person name="Simon A."/>
            <person name="Yun M.H."/>
        </authorList>
    </citation>
    <scope>NUCLEOTIDE SEQUENCE</scope>
    <source>
        <strain evidence="1">20211129_DDA</strain>
        <tissue evidence="1">Liver</tissue>
    </source>
</reference>
<keyword evidence="2" id="KW-1185">Reference proteome</keyword>
<evidence type="ECO:0000313" key="1">
    <source>
        <dbReference type="EMBL" id="KAJ1166432.1"/>
    </source>
</evidence>
<dbReference type="Proteomes" id="UP001066276">
    <property type="component" value="Chromosome 4_2"/>
</dbReference>
<comment type="caution">
    <text evidence="1">The sequence shown here is derived from an EMBL/GenBank/DDBJ whole genome shotgun (WGS) entry which is preliminary data.</text>
</comment>
<gene>
    <name evidence="1" type="ORF">NDU88_006836</name>
</gene>
<name>A0AAV7SQM0_PLEWA</name>